<dbReference type="OrthoDB" id="3505753at2759"/>
<evidence type="ECO:0000313" key="3">
    <source>
        <dbReference type="Proteomes" id="UP000799291"/>
    </source>
</evidence>
<feature type="domain" description="Flavodoxin-like" evidence="1">
    <location>
        <begin position="3"/>
        <end position="169"/>
    </location>
</feature>
<dbReference type="GO" id="GO:0009055">
    <property type="term" value="F:electron transfer activity"/>
    <property type="evidence" value="ECO:0007669"/>
    <property type="project" value="InterPro"/>
</dbReference>
<dbReference type="SUPFAM" id="SSF52218">
    <property type="entry name" value="Flavoproteins"/>
    <property type="match status" value="1"/>
</dbReference>
<evidence type="ECO:0000313" key="2">
    <source>
        <dbReference type="EMBL" id="KAF2688469.1"/>
    </source>
</evidence>
<dbReference type="InterPro" id="IPR052200">
    <property type="entry name" value="Protoporphyrinogen_IX_DH"/>
</dbReference>
<dbReference type="GO" id="GO:0070819">
    <property type="term" value="F:menaquinone-dependent protoporphyrinogen oxidase activity"/>
    <property type="evidence" value="ECO:0007669"/>
    <property type="project" value="TreeGrafter"/>
</dbReference>
<dbReference type="PANTHER" id="PTHR38030">
    <property type="entry name" value="PROTOPORPHYRINOGEN IX DEHYDROGENASE [MENAQUINONE]"/>
    <property type="match status" value="1"/>
</dbReference>
<evidence type="ECO:0000259" key="1">
    <source>
        <dbReference type="PROSITE" id="PS50902"/>
    </source>
</evidence>
<dbReference type="AlphaFoldDB" id="A0A6G1JEB7"/>
<sequence length="181" mass="20190">MPVLILYNTDHGSTAEIASRIASRIDAVLPPTEVHNLHDFDATTLPNYTAVILGSAVHGAKWLPEANTFCDVHKETLITKPVYAFSAGAPGALPKVFRNWCGNHEEKAIFEGLKKRLDGKVRMHRLFSGKIEREDLPGGLRMCCGLFGGMRYGDLREWDKIEAWADEVAADLKRDQEEGRE</sequence>
<dbReference type="InterPro" id="IPR026816">
    <property type="entry name" value="Flavodoxin_dom"/>
</dbReference>
<dbReference type="Gene3D" id="3.40.50.360">
    <property type="match status" value="1"/>
</dbReference>
<dbReference type="InterPro" id="IPR008254">
    <property type="entry name" value="Flavodoxin/NO_synth"/>
</dbReference>
<name>A0A6G1JEB7_9PLEO</name>
<dbReference type="InterPro" id="IPR029039">
    <property type="entry name" value="Flavoprotein-like_sf"/>
</dbReference>
<dbReference type="InterPro" id="IPR001226">
    <property type="entry name" value="Flavodoxin_CS"/>
</dbReference>
<dbReference type="GO" id="GO:0010181">
    <property type="term" value="F:FMN binding"/>
    <property type="evidence" value="ECO:0007669"/>
    <property type="project" value="InterPro"/>
</dbReference>
<reference evidence="2" key="1">
    <citation type="journal article" date="2020" name="Stud. Mycol.">
        <title>101 Dothideomycetes genomes: a test case for predicting lifestyles and emergence of pathogens.</title>
        <authorList>
            <person name="Haridas S."/>
            <person name="Albert R."/>
            <person name="Binder M."/>
            <person name="Bloem J."/>
            <person name="Labutti K."/>
            <person name="Salamov A."/>
            <person name="Andreopoulos B."/>
            <person name="Baker S."/>
            <person name="Barry K."/>
            <person name="Bills G."/>
            <person name="Bluhm B."/>
            <person name="Cannon C."/>
            <person name="Castanera R."/>
            <person name="Culley D."/>
            <person name="Daum C."/>
            <person name="Ezra D."/>
            <person name="Gonzalez J."/>
            <person name="Henrissat B."/>
            <person name="Kuo A."/>
            <person name="Liang C."/>
            <person name="Lipzen A."/>
            <person name="Lutzoni F."/>
            <person name="Magnuson J."/>
            <person name="Mondo S."/>
            <person name="Nolan M."/>
            <person name="Ohm R."/>
            <person name="Pangilinan J."/>
            <person name="Park H.-J."/>
            <person name="Ramirez L."/>
            <person name="Alfaro M."/>
            <person name="Sun H."/>
            <person name="Tritt A."/>
            <person name="Yoshinaga Y."/>
            <person name="Zwiers L.-H."/>
            <person name="Turgeon B."/>
            <person name="Goodwin S."/>
            <person name="Spatafora J."/>
            <person name="Crous P."/>
            <person name="Grigoriev I."/>
        </authorList>
    </citation>
    <scope>NUCLEOTIDE SEQUENCE</scope>
    <source>
        <strain evidence="2">CBS 122367</strain>
    </source>
</reference>
<dbReference type="Pfam" id="PF12724">
    <property type="entry name" value="Flavodoxin_5"/>
    <property type="match status" value="1"/>
</dbReference>
<dbReference type="Proteomes" id="UP000799291">
    <property type="component" value="Unassembled WGS sequence"/>
</dbReference>
<protein>
    <submittedName>
        <fullName evidence="2">Flavodoxin-like protein</fullName>
    </submittedName>
</protein>
<accession>A0A6G1JEB7</accession>
<dbReference type="PANTHER" id="PTHR38030:SF2">
    <property type="entry name" value="PROTOPORPHYRINOGEN IX DEHYDROGENASE [QUINONE]"/>
    <property type="match status" value="1"/>
</dbReference>
<dbReference type="PROSITE" id="PS50902">
    <property type="entry name" value="FLAVODOXIN_LIKE"/>
    <property type="match status" value="1"/>
</dbReference>
<dbReference type="PROSITE" id="PS00201">
    <property type="entry name" value="FLAVODOXIN"/>
    <property type="match status" value="1"/>
</dbReference>
<gene>
    <name evidence="2" type="ORF">K458DRAFT_414217</name>
</gene>
<organism evidence="2 3">
    <name type="scientific">Lentithecium fluviatile CBS 122367</name>
    <dbReference type="NCBI Taxonomy" id="1168545"/>
    <lineage>
        <taxon>Eukaryota</taxon>
        <taxon>Fungi</taxon>
        <taxon>Dikarya</taxon>
        <taxon>Ascomycota</taxon>
        <taxon>Pezizomycotina</taxon>
        <taxon>Dothideomycetes</taxon>
        <taxon>Pleosporomycetidae</taxon>
        <taxon>Pleosporales</taxon>
        <taxon>Massarineae</taxon>
        <taxon>Lentitheciaceae</taxon>
        <taxon>Lentithecium</taxon>
    </lineage>
</organism>
<keyword evidence="3" id="KW-1185">Reference proteome</keyword>
<dbReference type="EMBL" id="MU005573">
    <property type="protein sequence ID" value="KAF2688469.1"/>
    <property type="molecule type" value="Genomic_DNA"/>
</dbReference>
<proteinExistence type="predicted"/>
<dbReference type="GO" id="GO:0006783">
    <property type="term" value="P:heme biosynthetic process"/>
    <property type="evidence" value="ECO:0007669"/>
    <property type="project" value="TreeGrafter"/>
</dbReference>